<protein>
    <submittedName>
        <fullName evidence="1">Uncharacterized protein</fullName>
    </submittedName>
</protein>
<dbReference type="KEGG" id="mcys:MCB1EB_0554"/>
<keyword evidence="2" id="KW-1185">Reference proteome</keyword>
<name>A0A2Z6EUG4_9BURK</name>
<gene>
    <name evidence="1" type="ORF">MCB1EB_0554</name>
</gene>
<organism evidence="1 2">
    <name type="scientific">Mycoavidus cysteinexigens</name>
    <dbReference type="NCBI Taxonomy" id="1553431"/>
    <lineage>
        <taxon>Bacteria</taxon>
        <taxon>Pseudomonadati</taxon>
        <taxon>Pseudomonadota</taxon>
        <taxon>Betaproteobacteria</taxon>
        <taxon>Burkholderiales</taxon>
        <taxon>Burkholderiaceae</taxon>
        <taxon>Mycoavidus</taxon>
    </lineage>
</organism>
<accession>A0A2Z6EUG4</accession>
<dbReference type="AlphaFoldDB" id="A0A2Z6EUG4"/>
<evidence type="ECO:0000313" key="1">
    <source>
        <dbReference type="EMBL" id="BBE08715.1"/>
    </source>
</evidence>
<reference evidence="1 2" key="1">
    <citation type="journal article" date="2018" name="Microbes Environ.">
        <title>Comparative Genomic Insights into Endofungal Lifestyles of Two Bacterial Endosymbionts, Mycoavidus cysteinexigens and Burkholderia rhizoxinica.</title>
        <authorList>
            <person name="Sharmin D."/>
            <person name="Guo Y."/>
            <person name="Nishizawa T."/>
            <person name="Ohshima S."/>
            <person name="Sato Y."/>
            <person name="Takashima Y."/>
            <person name="Narisawa K."/>
            <person name="Ohta H."/>
        </authorList>
    </citation>
    <scope>NUCLEOTIDE SEQUENCE [LARGE SCALE GENOMIC DNA]</scope>
    <source>
        <strain evidence="1 2">B1-EB</strain>
    </source>
</reference>
<dbReference type="Proteomes" id="UP000282597">
    <property type="component" value="Chromosome"/>
</dbReference>
<dbReference type="EMBL" id="AP018150">
    <property type="protein sequence ID" value="BBE08715.1"/>
    <property type="molecule type" value="Genomic_DNA"/>
</dbReference>
<evidence type="ECO:0000313" key="2">
    <source>
        <dbReference type="Proteomes" id="UP000282597"/>
    </source>
</evidence>
<proteinExistence type="predicted"/>
<sequence length="135" mass="14602">MQGDSLIEVMVALWLIGFAALGAISLQLSVIRAQQSMIWRTSALSLAEAAAEALRSGYPAARVVTEWRLRAAQLLPSGDIRLLDPAPEIRLIVLSWRRPAQWLGGDYDTALSDSHACPFKVTGAMTQCLALAIAK</sequence>